<dbReference type="Proteomes" id="UP001148662">
    <property type="component" value="Unassembled WGS sequence"/>
</dbReference>
<protein>
    <submittedName>
        <fullName evidence="1">Uncharacterized protein</fullName>
    </submittedName>
</protein>
<reference evidence="1" key="1">
    <citation type="submission" date="2022-07" db="EMBL/GenBank/DDBJ databases">
        <title>Genome Sequence of Phlebia brevispora.</title>
        <authorList>
            <person name="Buettner E."/>
        </authorList>
    </citation>
    <scope>NUCLEOTIDE SEQUENCE</scope>
    <source>
        <strain evidence="1">MPL23</strain>
    </source>
</reference>
<evidence type="ECO:0000313" key="1">
    <source>
        <dbReference type="EMBL" id="KAJ3559299.1"/>
    </source>
</evidence>
<sequence>MDKMLHRIVLWCVVAFALPIQRVVAQSNDTFSLYSNASDIYPPPSSSDCADALVSPIQCSPGLLDALPSTNLGISNLTASDLQTLCDPSCYFSLMNTAANVDSVCGGWPFLIGDTSYTASLPFRYLAYYWNLTCLFDSSASEYCLNEAQASTSTTDQSILSLPHAQLCAFCNLQKFDVQMTSPFGWDAAFVSDWETIQTDCSFSASNAIPSGLLFNATSTNGTATNVTATPTPLPASNSSCVFGLYTVQSGDTCSSIAVARSLSYDQLISVNGLDMNCTKLPPAGSSICLSGKCPLYTVQQSDTCVTIAEAENVTWAQLLAWNPQINTYCTNLAMQVGKGICIGPPGGGYTVSSTVSYVTGSPTAIAVPTAPVAPGSLRSQCGLWYTAVSGDTCPQILSVFGLTNDTFYELNPAVNSDCSNLLAGFSYCVAPYGNATTTSLFEAPTTPALQFIQYMSGEFPAMEGYLTDIANVTATPSLPPSSLSTGTSTTPTATPTIPPGTFNSSRCLSYYQVQPGDTCLAIQYDFGITLDQFISWNTEINSECTNIEVGLSYCVFGLGTFTPTPITLLPPTTSVSPTSGSSPTISSPTSSPVPTNVASGTITSGCAQYYTVQAGDSCGAIESSFGITFAQFTAWNPEVNSQCTNIDVGLAYCVSGPTSTSTPPTSSPTAAPLAPGTLTNCAEYYTVVSGDYCALIESNFDITFAQFQTWNTGVDSNCDNLLLGYQYCVSGPAGSTTTSTPAASPTAPGTTSQCTQYYTVQLGDTCFAIEQKFGITSTQLLSWNTGLNSGCTNLELGIVSLALKILTISALVDNAFCSGFTRFFNGGSLALDIDFNDASRRRFILGASRQPVTVVEASSHSESIMIVTSSGLGNTKRWTCIHLPVLPVSPHPAHAVPLLPGDPAVQPACSLKRSTFPHRKRLAISAEAFSCSVPCNAPPQLHTSRPTWTAVVDMSTAVNIYCRTMFCKSALIAAALALLASASPVTRRDDNSAAISLTKRGSLTKPDGTFDHAKVVLHNIKTHNKYQTALRNLQANSNGTLPTGLTLKPFRSTSTVKTRDTGSVPLTDENDDVEWAGNVAIGTPSQTFFVDFDTGSSDLWVPSSSCKSSTCKSKHKYTASSSQTSQKESGEFSIEYGDGSTVSGPEYTDTVTVGGLTVTGQFFSPVTTLSSTFADDPIDGILGLAWPSISNLQHNPFLNTAIANNVTSAGEFGFKLASSGSELFLGGTNTNLYNGSIEYHSIDTSTGFWQATGASAMVGSSSVVSNFETIIDSGTTIMYGPPDAVKQFYAAIPGSSIADAEEGLYTYPCGSLPTVGFTWGGETWTVSEDNFNLGAVESGSSDCVGALGGQDLGLGDNVWLLGDSFMKNVYTAFSFDQSAVGFAALA</sequence>
<dbReference type="EMBL" id="JANHOG010000034">
    <property type="protein sequence ID" value="KAJ3559299.1"/>
    <property type="molecule type" value="Genomic_DNA"/>
</dbReference>
<comment type="caution">
    <text evidence="1">The sequence shown here is derived from an EMBL/GenBank/DDBJ whole genome shotgun (WGS) entry which is preliminary data.</text>
</comment>
<gene>
    <name evidence="1" type="ORF">NM688_g430</name>
</gene>
<evidence type="ECO:0000313" key="2">
    <source>
        <dbReference type="Proteomes" id="UP001148662"/>
    </source>
</evidence>
<organism evidence="1 2">
    <name type="scientific">Phlebia brevispora</name>
    <dbReference type="NCBI Taxonomy" id="194682"/>
    <lineage>
        <taxon>Eukaryota</taxon>
        <taxon>Fungi</taxon>
        <taxon>Dikarya</taxon>
        <taxon>Basidiomycota</taxon>
        <taxon>Agaricomycotina</taxon>
        <taxon>Agaricomycetes</taxon>
        <taxon>Polyporales</taxon>
        <taxon>Meruliaceae</taxon>
        <taxon>Phlebia</taxon>
    </lineage>
</organism>
<proteinExistence type="predicted"/>
<accession>A0ACC1TEN2</accession>
<name>A0ACC1TEN2_9APHY</name>
<keyword evidence="2" id="KW-1185">Reference proteome</keyword>